<gene>
    <name evidence="1" type="ORF">AMECASPLE_027093</name>
</gene>
<name>A0ABV0ZQ99_9TELE</name>
<evidence type="ECO:0000313" key="2">
    <source>
        <dbReference type="Proteomes" id="UP001469553"/>
    </source>
</evidence>
<sequence length="72" mass="7912">MATETAGFPYSLILIEVLLSTITEGGIQVKLCEITVTVHANSPQPTHNGTCHSEELLPSFCPFNMTPPHWFL</sequence>
<keyword evidence="2" id="KW-1185">Reference proteome</keyword>
<proteinExistence type="predicted"/>
<dbReference type="Proteomes" id="UP001469553">
    <property type="component" value="Unassembled WGS sequence"/>
</dbReference>
<comment type="caution">
    <text evidence="1">The sequence shown here is derived from an EMBL/GenBank/DDBJ whole genome shotgun (WGS) entry which is preliminary data.</text>
</comment>
<evidence type="ECO:0000313" key="1">
    <source>
        <dbReference type="EMBL" id="MEQ2308320.1"/>
    </source>
</evidence>
<reference evidence="1 2" key="1">
    <citation type="submission" date="2021-06" db="EMBL/GenBank/DDBJ databases">
        <authorList>
            <person name="Palmer J.M."/>
        </authorList>
    </citation>
    <scope>NUCLEOTIDE SEQUENCE [LARGE SCALE GENOMIC DNA]</scope>
    <source>
        <strain evidence="1 2">AS_MEX2019</strain>
        <tissue evidence="1">Muscle</tissue>
    </source>
</reference>
<organism evidence="1 2">
    <name type="scientific">Ameca splendens</name>
    <dbReference type="NCBI Taxonomy" id="208324"/>
    <lineage>
        <taxon>Eukaryota</taxon>
        <taxon>Metazoa</taxon>
        <taxon>Chordata</taxon>
        <taxon>Craniata</taxon>
        <taxon>Vertebrata</taxon>
        <taxon>Euteleostomi</taxon>
        <taxon>Actinopterygii</taxon>
        <taxon>Neopterygii</taxon>
        <taxon>Teleostei</taxon>
        <taxon>Neoteleostei</taxon>
        <taxon>Acanthomorphata</taxon>
        <taxon>Ovalentaria</taxon>
        <taxon>Atherinomorphae</taxon>
        <taxon>Cyprinodontiformes</taxon>
        <taxon>Goodeidae</taxon>
        <taxon>Ameca</taxon>
    </lineage>
</organism>
<protein>
    <submittedName>
        <fullName evidence="1">Uncharacterized protein</fullName>
    </submittedName>
</protein>
<dbReference type="EMBL" id="JAHRIP010068668">
    <property type="protein sequence ID" value="MEQ2308320.1"/>
    <property type="molecule type" value="Genomic_DNA"/>
</dbReference>
<accession>A0ABV0ZQ99</accession>